<proteinExistence type="predicted"/>
<reference evidence="2 3" key="1">
    <citation type="submission" date="2024-01" db="EMBL/GenBank/DDBJ databases">
        <title>Genome insights into Plantactinospora sonchi sp. nov.</title>
        <authorList>
            <person name="Wang L."/>
        </authorList>
    </citation>
    <scope>NUCLEOTIDE SEQUENCE [LARGE SCALE GENOMIC DNA]</scope>
    <source>
        <strain evidence="2 3">NEAU-QY2</strain>
    </source>
</reference>
<keyword evidence="1" id="KW-0472">Membrane</keyword>
<evidence type="ECO:0000256" key="1">
    <source>
        <dbReference type="SAM" id="Phobius"/>
    </source>
</evidence>
<comment type="caution">
    <text evidence="2">The sequence shown here is derived from an EMBL/GenBank/DDBJ whole genome shotgun (WGS) entry which is preliminary data.</text>
</comment>
<name>A0ABU7RXL4_9ACTN</name>
<keyword evidence="1" id="KW-0812">Transmembrane</keyword>
<evidence type="ECO:0000313" key="3">
    <source>
        <dbReference type="Proteomes" id="UP001332243"/>
    </source>
</evidence>
<accession>A0ABU7RXL4</accession>
<dbReference type="EMBL" id="JAZGQK010000020">
    <property type="protein sequence ID" value="MEE6261267.1"/>
    <property type="molecule type" value="Genomic_DNA"/>
</dbReference>
<sequence length="63" mass="6332">MIVTTAIGGLNTLIYLAAIALLIGAVLACRGPRQVPDDGFGALVPDQSSSGSVAERHVVAGDL</sequence>
<keyword evidence="3" id="KW-1185">Reference proteome</keyword>
<keyword evidence="1" id="KW-1133">Transmembrane helix</keyword>
<evidence type="ECO:0000313" key="2">
    <source>
        <dbReference type="EMBL" id="MEE6261267.1"/>
    </source>
</evidence>
<feature type="transmembrane region" description="Helical" evidence="1">
    <location>
        <begin position="12"/>
        <end position="29"/>
    </location>
</feature>
<gene>
    <name evidence="2" type="ORF">V1633_22550</name>
</gene>
<organism evidence="2 3">
    <name type="scientific">Plantactinospora sonchi</name>
    <dbReference type="NCBI Taxonomy" id="1544735"/>
    <lineage>
        <taxon>Bacteria</taxon>
        <taxon>Bacillati</taxon>
        <taxon>Actinomycetota</taxon>
        <taxon>Actinomycetes</taxon>
        <taxon>Micromonosporales</taxon>
        <taxon>Micromonosporaceae</taxon>
        <taxon>Plantactinospora</taxon>
    </lineage>
</organism>
<protein>
    <submittedName>
        <fullName evidence="2">Uncharacterized protein</fullName>
    </submittedName>
</protein>
<dbReference type="Proteomes" id="UP001332243">
    <property type="component" value="Unassembled WGS sequence"/>
</dbReference>
<dbReference type="RefSeq" id="WP_331216383.1">
    <property type="nucleotide sequence ID" value="NZ_JAZGQK010000020.1"/>
</dbReference>